<dbReference type="Pfam" id="PF10954">
    <property type="entry name" value="DUF2755"/>
    <property type="match status" value="1"/>
</dbReference>
<feature type="transmembrane region" description="Helical" evidence="1">
    <location>
        <begin position="73"/>
        <end position="100"/>
    </location>
</feature>
<keyword evidence="1" id="KW-0472">Membrane</keyword>
<sequence>MTDITLSKHVVPATITVSTTKTGGATLSNIAYAVFILFCFWVGSQILNLLVHAPGVLEHLAQSNDATRPRIEMGLAVSTVFGLVPFLLGCLFLGMIGLAVKYRHRHYYY</sequence>
<organism evidence="2 3">
    <name type="scientific">Cedecea colo</name>
    <dbReference type="NCBI Taxonomy" id="2552946"/>
    <lineage>
        <taxon>Bacteria</taxon>
        <taxon>Pseudomonadati</taxon>
        <taxon>Pseudomonadota</taxon>
        <taxon>Gammaproteobacteria</taxon>
        <taxon>Enterobacterales</taxon>
        <taxon>Enterobacteriaceae</taxon>
        <taxon>Cedecea</taxon>
    </lineage>
</organism>
<dbReference type="InterPro" id="IPR020513">
    <property type="entry name" value="Uncharacterised_IM_YaiY"/>
</dbReference>
<accession>A0ABX0VQ39</accession>
<proteinExistence type="predicted"/>
<evidence type="ECO:0000313" key="3">
    <source>
        <dbReference type="Proteomes" id="UP000697927"/>
    </source>
</evidence>
<keyword evidence="1" id="KW-0812">Transmembrane</keyword>
<evidence type="ECO:0000313" key="2">
    <source>
        <dbReference type="EMBL" id="NIY48326.1"/>
    </source>
</evidence>
<evidence type="ECO:0000256" key="1">
    <source>
        <dbReference type="SAM" id="Phobius"/>
    </source>
</evidence>
<gene>
    <name evidence="2" type="ORF">E2L00_12545</name>
</gene>
<comment type="caution">
    <text evidence="2">The sequence shown here is derived from an EMBL/GenBank/DDBJ whole genome shotgun (WGS) entry which is preliminary data.</text>
</comment>
<name>A0ABX0VQ39_9ENTR</name>
<protein>
    <submittedName>
        <fullName evidence="2">DUF2755 family protein</fullName>
    </submittedName>
</protein>
<keyword evidence="3" id="KW-1185">Reference proteome</keyword>
<reference evidence="2 3" key="1">
    <citation type="journal article" date="2020" name="Microorganisms">
        <title>Polyphasic Characterisation of Cedecea colo sp. nov., a New Enteric Bacterium Isolated from the Koala Hindgut.</title>
        <authorList>
            <person name="Boath J.M."/>
            <person name="Dakhal S."/>
            <person name="Van T.T.H."/>
            <person name="Moore R.J."/>
            <person name="Dekiwadia C."/>
            <person name="Macreadie I.G."/>
        </authorList>
    </citation>
    <scope>NUCLEOTIDE SEQUENCE [LARGE SCALE GENOMIC DNA]</scope>
    <source>
        <strain evidence="2 3">ZA</strain>
    </source>
</reference>
<dbReference type="Proteomes" id="UP000697927">
    <property type="component" value="Unassembled WGS sequence"/>
</dbReference>
<keyword evidence="1" id="KW-1133">Transmembrane helix</keyword>
<dbReference type="RefSeq" id="WP_167611906.1">
    <property type="nucleotide sequence ID" value="NZ_SOYS01000005.1"/>
</dbReference>
<feature type="transmembrane region" description="Helical" evidence="1">
    <location>
        <begin position="30"/>
        <end position="53"/>
    </location>
</feature>
<dbReference type="EMBL" id="SOYS01000005">
    <property type="protein sequence ID" value="NIY48326.1"/>
    <property type="molecule type" value="Genomic_DNA"/>
</dbReference>